<dbReference type="Proteomes" id="UP000276215">
    <property type="component" value="Unassembled WGS sequence"/>
</dbReference>
<keyword evidence="1" id="KW-1133">Transmembrane helix</keyword>
<evidence type="ECO:0000313" key="2">
    <source>
        <dbReference type="EMBL" id="RPA99651.1"/>
    </source>
</evidence>
<reference evidence="2 3" key="1">
    <citation type="journal article" date="2018" name="Nat. Ecol. Evol.">
        <title>Pezizomycetes genomes reveal the molecular basis of ectomycorrhizal truffle lifestyle.</title>
        <authorList>
            <person name="Murat C."/>
            <person name="Payen T."/>
            <person name="Noel B."/>
            <person name="Kuo A."/>
            <person name="Morin E."/>
            <person name="Chen J."/>
            <person name="Kohler A."/>
            <person name="Krizsan K."/>
            <person name="Balestrini R."/>
            <person name="Da Silva C."/>
            <person name="Montanini B."/>
            <person name="Hainaut M."/>
            <person name="Levati E."/>
            <person name="Barry K.W."/>
            <person name="Belfiori B."/>
            <person name="Cichocki N."/>
            <person name="Clum A."/>
            <person name="Dockter R.B."/>
            <person name="Fauchery L."/>
            <person name="Guy J."/>
            <person name="Iotti M."/>
            <person name="Le Tacon F."/>
            <person name="Lindquist E.A."/>
            <person name="Lipzen A."/>
            <person name="Malagnac F."/>
            <person name="Mello A."/>
            <person name="Molinier V."/>
            <person name="Miyauchi S."/>
            <person name="Poulain J."/>
            <person name="Riccioni C."/>
            <person name="Rubini A."/>
            <person name="Sitrit Y."/>
            <person name="Splivallo R."/>
            <person name="Traeger S."/>
            <person name="Wang M."/>
            <person name="Zifcakova L."/>
            <person name="Wipf D."/>
            <person name="Zambonelli A."/>
            <person name="Paolocci F."/>
            <person name="Nowrousian M."/>
            <person name="Ottonello S."/>
            <person name="Baldrian P."/>
            <person name="Spatafora J.W."/>
            <person name="Henrissat B."/>
            <person name="Nagy L.G."/>
            <person name="Aury J.M."/>
            <person name="Wincker P."/>
            <person name="Grigoriev I.V."/>
            <person name="Bonfante P."/>
            <person name="Martin F.M."/>
        </authorList>
    </citation>
    <scope>NUCLEOTIDE SEQUENCE [LARGE SCALE GENOMIC DNA]</scope>
    <source>
        <strain evidence="2 3">120613-1</strain>
    </source>
</reference>
<name>A0A3N4JS25_9PEZI</name>
<gene>
    <name evidence="2" type="ORF">L873DRAFT_1806565</name>
</gene>
<protein>
    <submittedName>
        <fullName evidence="2">Uncharacterized protein</fullName>
    </submittedName>
</protein>
<evidence type="ECO:0000256" key="1">
    <source>
        <dbReference type="SAM" id="Phobius"/>
    </source>
</evidence>
<feature type="transmembrane region" description="Helical" evidence="1">
    <location>
        <begin position="28"/>
        <end position="50"/>
    </location>
</feature>
<keyword evidence="1" id="KW-0812">Transmembrane</keyword>
<evidence type="ECO:0000313" key="3">
    <source>
        <dbReference type="Proteomes" id="UP000276215"/>
    </source>
</evidence>
<dbReference type="EMBL" id="ML120386">
    <property type="protein sequence ID" value="RPA99651.1"/>
    <property type="molecule type" value="Genomic_DNA"/>
</dbReference>
<keyword evidence="3" id="KW-1185">Reference proteome</keyword>
<proteinExistence type="predicted"/>
<keyword evidence="1" id="KW-0472">Membrane</keyword>
<dbReference type="AlphaFoldDB" id="A0A3N4JS25"/>
<sequence>MWGGEQALIKKRRRRGLRCGREVYCMRYVLNGCYVLFLGLVGCWGCAGVWRSLSG</sequence>
<organism evidence="2 3">
    <name type="scientific">Choiromyces venosus 120613-1</name>
    <dbReference type="NCBI Taxonomy" id="1336337"/>
    <lineage>
        <taxon>Eukaryota</taxon>
        <taxon>Fungi</taxon>
        <taxon>Dikarya</taxon>
        <taxon>Ascomycota</taxon>
        <taxon>Pezizomycotina</taxon>
        <taxon>Pezizomycetes</taxon>
        <taxon>Pezizales</taxon>
        <taxon>Tuberaceae</taxon>
        <taxon>Choiromyces</taxon>
    </lineage>
</organism>
<accession>A0A3N4JS25</accession>